<protein>
    <submittedName>
        <fullName evidence="2">Uncharacterized protein</fullName>
    </submittedName>
</protein>
<dbReference type="EMBL" id="AVOT02071189">
    <property type="protein sequence ID" value="MBW0561545.1"/>
    <property type="molecule type" value="Genomic_DNA"/>
</dbReference>
<comment type="caution">
    <text evidence="2">The sequence shown here is derived from an EMBL/GenBank/DDBJ whole genome shotgun (WGS) entry which is preliminary data.</text>
</comment>
<sequence>MDAEFPPKLLAATLIQSLNSEKYLTSLIQTLYDNKHFTPASVINLVSRKHSRCQTNEQALFAGSPNKLTQKTKWDYQRQINKGQRNGKMPDRTPLTNNKVIQTRE</sequence>
<dbReference type="Proteomes" id="UP000765509">
    <property type="component" value="Unassembled WGS sequence"/>
</dbReference>
<feature type="region of interest" description="Disordered" evidence="1">
    <location>
        <begin position="81"/>
        <end position="105"/>
    </location>
</feature>
<feature type="compositionally biased region" description="Polar residues" evidence="1">
    <location>
        <begin position="94"/>
        <end position="105"/>
    </location>
</feature>
<name>A0A9Q3PHK9_9BASI</name>
<gene>
    <name evidence="2" type="ORF">O181_101260</name>
</gene>
<keyword evidence="3" id="KW-1185">Reference proteome</keyword>
<evidence type="ECO:0000313" key="3">
    <source>
        <dbReference type="Proteomes" id="UP000765509"/>
    </source>
</evidence>
<proteinExistence type="predicted"/>
<evidence type="ECO:0000313" key="2">
    <source>
        <dbReference type="EMBL" id="MBW0561545.1"/>
    </source>
</evidence>
<evidence type="ECO:0000256" key="1">
    <source>
        <dbReference type="SAM" id="MobiDB-lite"/>
    </source>
</evidence>
<organism evidence="2 3">
    <name type="scientific">Austropuccinia psidii MF-1</name>
    <dbReference type="NCBI Taxonomy" id="1389203"/>
    <lineage>
        <taxon>Eukaryota</taxon>
        <taxon>Fungi</taxon>
        <taxon>Dikarya</taxon>
        <taxon>Basidiomycota</taxon>
        <taxon>Pucciniomycotina</taxon>
        <taxon>Pucciniomycetes</taxon>
        <taxon>Pucciniales</taxon>
        <taxon>Sphaerophragmiaceae</taxon>
        <taxon>Austropuccinia</taxon>
    </lineage>
</organism>
<accession>A0A9Q3PHK9</accession>
<reference evidence="2" key="1">
    <citation type="submission" date="2021-03" db="EMBL/GenBank/DDBJ databases">
        <title>Draft genome sequence of rust myrtle Austropuccinia psidii MF-1, a brazilian biotype.</title>
        <authorList>
            <person name="Quecine M.C."/>
            <person name="Pachon D.M.R."/>
            <person name="Bonatelli M.L."/>
            <person name="Correr F.H."/>
            <person name="Franceschini L.M."/>
            <person name="Leite T.F."/>
            <person name="Margarido G.R.A."/>
            <person name="Almeida C.A."/>
            <person name="Ferrarezi J.A."/>
            <person name="Labate C.A."/>
        </authorList>
    </citation>
    <scope>NUCLEOTIDE SEQUENCE</scope>
    <source>
        <strain evidence="2">MF-1</strain>
    </source>
</reference>
<dbReference type="AlphaFoldDB" id="A0A9Q3PHK9"/>